<evidence type="ECO:0000259" key="6">
    <source>
        <dbReference type="Pfam" id="PF12698"/>
    </source>
</evidence>
<dbReference type="STRING" id="573321.SAMN04488505_101289"/>
<gene>
    <name evidence="7" type="ORF">SAMN04488505_101289</name>
</gene>
<feature type="transmembrane region" description="Helical" evidence="5">
    <location>
        <begin position="292"/>
        <end position="312"/>
    </location>
</feature>
<evidence type="ECO:0000256" key="5">
    <source>
        <dbReference type="SAM" id="Phobius"/>
    </source>
</evidence>
<comment type="subcellular location">
    <subcellularLocation>
        <location evidence="1">Membrane</location>
        <topology evidence="1">Multi-pass membrane protein</topology>
    </subcellularLocation>
</comment>
<feature type="transmembrane region" description="Helical" evidence="5">
    <location>
        <begin position="21"/>
        <end position="44"/>
    </location>
</feature>
<proteinExistence type="predicted"/>
<protein>
    <submittedName>
        <fullName evidence="7">ABC-2 type transport system permease protein</fullName>
    </submittedName>
</protein>
<dbReference type="InterPro" id="IPR013525">
    <property type="entry name" value="ABC2_TM"/>
</dbReference>
<keyword evidence="4 5" id="KW-0472">Membrane</keyword>
<feature type="transmembrane region" description="Helical" evidence="5">
    <location>
        <begin position="386"/>
        <end position="409"/>
    </location>
</feature>
<evidence type="ECO:0000256" key="4">
    <source>
        <dbReference type="ARBA" id="ARBA00023136"/>
    </source>
</evidence>
<accession>A0A1H7HEM2</accession>
<evidence type="ECO:0000256" key="2">
    <source>
        <dbReference type="ARBA" id="ARBA00022692"/>
    </source>
</evidence>
<dbReference type="PANTHER" id="PTHR43471:SF3">
    <property type="entry name" value="ABC TRANSPORTER PERMEASE PROTEIN NATB"/>
    <property type="match status" value="1"/>
</dbReference>
<dbReference type="GO" id="GO:0140359">
    <property type="term" value="F:ABC-type transporter activity"/>
    <property type="evidence" value="ECO:0007669"/>
    <property type="project" value="InterPro"/>
</dbReference>
<keyword evidence="2 5" id="KW-0812">Transmembrane</keyword>
<dbReference type="AlphaFoldDB" id="A0A1H7HEM2"/>
<feature type="transmembrane region" description="Helical" evidence="5">
    <location>
        <begin position="172"/>
        <end position="196"/>
    </location>
</feature>
<evidence type="ECO:0000313" key="7">
    <source>
        <dbReference type="EMBL" id="SEK48749.1"/>
    </source>
</evidence>
<keyword evidence="8" id="KW-1185">Reference proteome</keyword>
<keyword evidence="3 5" id="KW-1133">Transmembrane helix</keyword>
<dbReference type="SUPFAM" id="SSF53850">
    <property type="entry name" value="Periplasmic binding protein-like II"/>
    <property type="match status" value="1"/>
</dbReference>
<dbReference type="Proteomes" id="UP000198984">
    <property type="component" value="Unassembled WGS sequence"/>
</dbReference>
<dbReference type="RefSeq" id="WP_089906373.1">
    <property type="nucleotide sequence ID" value="NZ_FOBB01000001.1"/>
</dbReference>
<dbReference type="OrthoDB" id="9768837at2"/>
<dbReference type="GO" id="GO:0016020">
    <property type="term" value="C:membrane"/>
    <property type="evidence" value="ECO:0007669"/>
    <property type="project" value="UniProtKB-SubCell"/>
</dbReference>
<organism evidence="7 8">
    <name type="scientific">Chitinophaga rupis</name>
    <dbReference type="NCBI Taxonomy" id="573321"/>
    <lineage>
        <taxon>Bacteria</taxon>
        <taxon>Pseudomonadati</taxon>
        <taxon>Bacteroidota</taxon>
        <taxon>Chitinophagia</taxon>
        <taxon>Chitinophagales</taxon>
        <taxon>Chitinophagaceae</taxon>
        <taxon>Chitinophaga</taxon>
    </lineage>
</organism>
<dbReference type="Pfam" id="PF12698">
    <property type="entry name" value="ABC2_membrane_3"/>
    <property type="match status" value="1"/>
</dbReference>
<evidence type="ECO:0000313" key="8">
    <source>
        <dbReference type="Proteomes" id="UP000198984"/>
    </source>
</evidence>
<reference evidence="7 8" key="1">
    <citation type="submission" date="2016-10" db="EMBL/GenBank/DDBJ databases">
        <authorList>
            <person name="de Groot N.N."/>
        </authorList>
    </citation>
    <scope>NUCLEOTIDE SEQUENCE [LARGE SCALE GENOMIC DNA]</scope>
    <source>
        <strain evidence="7 8">DSM 21039</strain>
    </source>
</reference>
<dbReference type="Gene3D" id="3.40.190.10">
    <property type="entry name" value="Periplasmic binding protein-like II"/>
    <property type="match status" value="1"/>
</dbReference>
<dbReference type="PANTHER" id="PTHR43471">
    <property type="entry name" value="ABC TRANSPORTER PERMEASE"/>
    <property type="match status" value="1"/>
</dbReference>
<sequence>MHKIWLIIKREFRTRVRKKSFLILTLLIPLFFAGTIIIPILIAVKGEDSKRIAVIDESKLFIGKLPDAKGIYFKPLELVKIDTFKQKYQEYGYAGVLYIPDIDINRPSGIEYYSKGRASIMLESNLNRQVNDVIEKKRMEIAGIDRQKLDEVKSDVKIDFRSGDEETKGSSAVAYAVGYSSGFIIYIILMVFGMSVMRGVMEEKVSRIAEVMISSVKPFQLMMGKIVGIAGVGLLQFLIWGVLLMTIQMLLPLFLSADTVHTINQGGAMAQNANNAAMADAMEKINFIVGSINWSLLISCFIFYFLGGYLFYSALFAAVGSLVNEDPNDVQSLTFPITLPIIIGIMVMISAVQNPNSALAVWGSIIPFTSPMVMMARLPYGVPGTVAYWELALSMIFLVAGFLLTTWLAGKIYRTGILMYGKKITLKEAAKWIVRKG</sequence>
<name>A0A1H7HEM2_9BACT</name>
<feature type="transmembrane region" description="Helical" evidence="5">
    <location>
        <begin position="332"/>
        <end position="352"/>
    </location>
</feature>
<dbReference type="EMBL" id="FOBB01000001">
    <property type="protein sequence ID" value="SEK48749.1"/>
    <property type="molecule type" value="Genomic_DNA"/>
</dbReference>
<feature type="transmembrane region" description="Helical" evidence="5">
    <location>
        <begin position="237"/>
        <end position="255"/>
    </location>
</feature>
<evidence type="ECO:0000256" key="3">
    <source>
        <dbReference type="ARBA" id="ARBA00022989"/>
    </source>
</evidence>
<evidence type="ECO:0000256" key="1">
    <source>
        <dbReference type="ARBA" id="ARBA00004141"/>
    </source>
</evidence>
<feature type="domain" description="ABC-2 type transporter transmembrane" evidence="6">
    <location>
        <begin position="19"/>
        <end position="409"/>
    </location>
</feature>